<reference evidence="2 3" key="1">
    <citation type="submission" date="2014-02" db="EMBL/GenBank/DDBJ databases">
        <title>Draft genome sequence of Lysinibacillus sinduriensis JCM 15800.</title>
        <authorList>
            <person name="Zhang F."/>
            <person name="Wang G."/>
            <person name="Zhang L."/>
        </authorList>
    </citation>
    <scope>NUCLEOTIDE SEQUENCE [LARGE SCALE GENOMIC DNA]</scope>
    <source>
        <strain evidence="2 3">JCM 15800</strain>
    </source>
</reference>
<organism evidence="2 3">
    <name type="scientific">Ureibacillus sinduriensis BLB-1 = JCM 15800</name>
    <dbReference type="NCBI Taxonomy" id="1384057"/>
    <lineage>
        <taxon>Bacteria</taxon>
        <taxon>Bacillati</taxon>
        <taxon>Bacillota</taxon>
        <taxon>Bacilli</taxon>
        <taxon>Bacillales</taxon>
        <taxon>Caryophanaceae</taxon>
        <taxon>Ureibacillus</taxon>
    </lineage>
</organism>
<dbReference type="GO" id="GO:0050135">
    <property type="term" value="F:NADP+ nucleosidase activity"/>
    <property type="evidence" value="ECO:0007669"/>
    <property type="project" value="InterPro"/>
</dbReference>
<dbReference type="OrthoDB" id="5497289at2"/>
<dbReference type="Pfam" id="PF10137">
    <property type="entry name" value="CAP12-PCTIR_TIR"/>
    <property type="match status" value="1"/>
</dbReference>
<evidence type="ECO:0000259" key="1">
    <source>
        <dbReference type="Pfam" id="PF10137"/>
    </source>
</evidence>
<accession>A0A0A3HQQ9</accession>
<dbReference type="AlphaFoldDB" id="A0A0A3HQQ9"/>
<proteinExistence type="predicted"/>
<protein>
    <submittedName>
        <fullName evidence="2">Nucleotide-binding-like protein</fullName>
    </submittedName>
</protein>
<dbReference type="RefSeq" id="WP_036201528.1">
    <property type="nucleotide sequence ID" value="NZ_AVCY01000003.1"/>
</dbReference>
<comment type="caution">
    <text evidence="2">The sequence shown here is derived from an EMBL/GenBank/DDBJ whole genome shotgun (WGS) entry which is preliminary data.</text>
</comment>
<evidence type="ECO:0000313" key="3">
    <source>
        <dbReference type="Proteomes" id="UP000030408"/>
    </source>
</evidence>
<sequence>MSILKPKLFIGSARESIHYVDAIHELLHYDAEITPWSAGVFSALEYPMESLERQLDESDYAIFVFSPDDVVTTRGSTVFKTRDNTVFEMGLFWGRLKRGRVFFIIPESISNEEATEGFRLPSDLAGLSVLTYEIRSDKNYEAAVNRACKVIKTKIQDLRFFNDPAKLLEDARNNIEKDYAIIRLLRKLSKGLVNNPARKYDYLAEGVLTGYQPPESFSIEGIGIWKAEQHGLRQIAGSEGRTLFYEYGVNEGKRDAERIIVVDCFMKNEESVLRKSDIHFDKRYGLCYPVGNQLVLIVSITGTKTLSEEEIDDIFRHNYNLMNTINYIFGGDSA</sequence>
<keyword evidence="3" id="KW-1185">Reference proteome</keyword>
<dbReference type="STRING" id="1384057.CD33_14350"/>
<evidence type="ECO:0000313" key="2">
    <source>
        <dbReference type="EMBL" id="KGR74921.1"/>
    </source>
</evidence>
<gene>
    <name evidence="2" type="ORF">CD33_14350</name>
</gene>
<dbReference type="eggNOG" id="COG4271">
    <property type="taxonomic scope" value="Bacteria"/>
</dbReference>
<name>A0A0A3HQQ9_9BACL</name>
<dbReference type="EMBL" id="JPVO01000053">
    <property type="protein sequence ID" value="KGR74921.1"/>
    <property type="molecule type" value="Genomic_DNA"/>
</dbReference>
<dbReference type="InterPro" id="IPR019302">
    <property type="entry name" value="CAP12/PCTIR_TIR_dom"/>
</dbReference>
<dbReference type="Proteomes" id="UP000030408">
    <property type="component" value="Unassembled WGS sequence"/>
</dbReference>
<feature type="domain" description="CD-NTase-associated protein 12/Pycsar effector protein TIR" evidence="1">
    <location>
        <begin position="7"/>
        <end position="132"/>
    </location>
</feature>